<dbReference type="Gene3D" id="1.10.10.10">
    <property type="entry name" value="Winged helix-like DNA-binding domain superfamily/Winged helix DNA-binding domain"/>
    <property type="match status" value="2"/>
</dbReference>
<dbReference type="InterPro" id="IPR013325">
    <property type="entry name" value="RNA_pol_sigma_r2"/>
</dbReference>
<reference evidence="9 10" key="2">
    <citation type="journal article" date="2007" name="BMC Biol.">
        <title>A 100%-complete sequence reveals unusually simple genomic features in the hot-spring red alga Cyanidioschyzon merolae.</title>
        <authorList>
            <person name="Nozaki H."/>
            <person name="Takano H."/>
            <person name="Misumi O."/>
            <person name="Terasawa K."/>
            <person name="Matsuzaki M."/>
            <person name="Maruyama S."/>
            <person name="Nishida K."/>
            <person name="Yagisawa F."/>
            <person name="Yoshida Y."/>
            <person name="Fujiwara T."/>
            <person name="Takio S."/>
            <person name="Tamura K."/>
            <person name="Chung S.J."/>
            <person name="Nakamura S."/>
            <person name="Kuroiwa H."/>
            <person name="Tanaka K."/>
            <person name="Sato N."/>
            <person name="Kuroiwa T."/>
        </authorList>
    </citation>
    <scope>NUCLEOTIDE SEQUENCE [LARGE SCALE GENOMIC DNA]</scope>
    <source>
        <strain evidence="9 10">10D</strain>
    </source>
</reference>
<proteinExistence type="inferred from homology"/>
<dbReference type="PROSITE" id="PS00715">
    <property type="entry name" value="SIGMA70_1"/>
    <property type="match status" value="1"/>
</dbReference>
<keyword evidence="2" id="KW-0805">Transcription regulation</keyword>
<evidence type="ECO:0000256" key="6">
    <source>
        <dbReference type="SAM" id="MobiDB-lite"/>
    </source>
</evidence>
<evidence type="ECO:0000256" key="5">
    <source>
        <dbReference type="ARBA" id="ARBA00023163"/>
    </source>
</evidence>
<dbReference type="OrthoDB" id="206108at2759"/>
<dbReference type="InterPro" id="IPR013324">
    <property type="entry name" value="RNA_pol_sigma_r3/r4-like"/>
</dbReference>
<dbReference type="RefSeq" id="XP_005536476.1">
    <property type="nucleotide sequence ID" value="XM_005536419.1"/>
</dbReference>
<dbReference type="PANTHER" id="PTHR30603:SF47">
    <property type="entry name" value="RNA POLYMERASE SIGMA FACTOR SIGD, CHLOROPLASTIC"/>
    <property type="match status" value="1"/>
</dbReference>
<dbReference type="GO" id="GO:0006352">
    <property type="term" value="P:DNA-templated transcription initiation"/>
    <property type="evidence" value="ECO:0007669"/>
    <property type="project" value="InterPro"/>
</dbReference>
<dbReference type="Pfam" id="PF00140">
    <property type="entry name" value="Sigma70_r1_2"/>
    <property type="match status" value="1"/>
</dbReference>
<keyword evidence="4" id="KW-0238">DNA-binding</keyword>
<evidence type="ECO:0000256" key="3">
    <source>
        <dbReference type="ARBA" id="ARBA00023082"/>
    </source>
</evidence>
<dbReference type="CDD" id="cd06171">
    <property type="entry name" value="Sigma70_r4"/>
    <property type="match status" value="1"/>
</dbReference>
<dbReference type="FunFam" id="1.10.601.10:FF:000001">
    <property type="entry name" value="RNA polymerase sigma factor SigA"/>
    <property type="match status" value="1"/>
</dbReference>
<dbReference type="Gramene" id="CMK044CT">
    <property type="protein sequence ID" value="CMK044CT"/>
    <property type="gene ID" value="CMK044C"/>
</dbReference>
<dbReference type="InterPro" id="IPR007627">
    <property type="entry name" value="RNA_pol_sigma70_r2"/>
</dbReference>
<dbReference type="GO" id="GO:0003677">
    <property type="term" value="F:DNA binding"/>
    <property type="evidence" value="ECO:0007669"/>
    <property type="project" value="UniProtKB-KW"/>
</dbReference>
<dbReference type="InterPro" id="IPR050239">
    <property type="entry name" value="Sigma-70_RNA_pol_init_factors"/>
</dbReference>
<dbReference type="eggNOG" id="ENOG502QVXR">
    <property type="taxonomic scope" value="Eukaryota"/>
</dbReference>
<dbReference type="STRING" id="280699.M1V5C7"/>
<evidence type="ECO:0000256" key="2">
    <source>
        <dbReference type="ARBA" id="ARBA00023015"/>
    </source>
</evidence>
<feature type="compositionally biased region" description="Basic residues" evidence="6">
    <location>
        <begin position="312"/>
        <end position="321"/>
    </location>
</feature>
<keyword evidence="10" id="KW-1185">Reference proteome</keyword>
<evidence type="ECO:0000256" key="1">
    <source>
        <dbReference type="ARBA" id="ARBA00007788"/>
    </source>
</evidence>
<feature type="domain" description="RNA polymerase sigma-70" evidence="7">
    <location>
        <begin position="510"/>
        <end position="523"/>
    </location>
</feature>
<dbReference type="HOGENOM" id="CLU_383759_0_0_1"/>
<sequence>MEGYVPVPISNSRAGRWTGTGSDGTRVFTQARDVCTRVPVLDTQLCMSHGAHPISKANVRLAFQKPGGVLGQVNVSVFAQNGCEIKPGCGNRVAVSKSEAHALGSESSCFTHGSRCLYPHPQRKSAQENVNSVDTDRGDTRMIAVGPRRTNARRSDNPEKLEDSCESDSVITGIILRSPDEAYQDRGDHAGLEHAVASRNQRRNKIPRVDPRGLAAYADELLAAADIDIISLSAEFGSVDRNSRNQRTRISFPGSLRAYVRGLERQYQFEQSSDAPESVAEAENKMVKRSSPAAKGKSSLTRSEKRAAAAKTKGRQPRARKTERLTGAQVRMRAGPRMKNTVSTGDASVASVNSNSGTVDPFDGIFSGLDDEEPDLDADSDKLLDALVEEDESAEAEPNTGERKDDTIRSYLYEIGRYQLLQPGEEVELSRQVCVLMDLERFQKSFREQHGKSPTELEWARGCGYGEDVEALRKHIRDGRSAKERMVTANLRLVVSIAKRYSNRGVALQDLIQEGSIGLIRGVEKFDAGRGFRFSTYATWWIRQSITRAISDSSRSIRLPVHVHDTISMIRKHTKALHTQLGRPPREDEICESVGIDIAKYRLIMECSQNIVSLETPMHGTDDIHNLGESLISPEERSEDTVSRDTLRDSIEKVLRCLTAREREVIRMRFGLADGRPRTLEEVGVKFNVTRERIRQIESKALKKLRIPAENNFLDEYLTEL</sequence>
<protein>
    <submittedName>
        <fullName evidence="9">Sigma subunit for chloroplast RNA polymerase</fullName>
    </submittedName>
</protein>
<dbReference type="KEGG" id="cme:CYME_CMK044C"/>
<dbReference type="PRINTS" id="PR00046">
    <property type="entry name" value="SIGMA70FCT"/>
</dbReference>
<dbReference type="AlphaFoldDB" id="M1V5C7"/>
<evidence type="ECO:0000313" key="9">
    <source>
        <dbReference type="EMBL" id="BAM80440.1"/>
    </source>
</evidence>
<keyword evidence="5" id="KW-0804">Transcription</keyword>
<dbReference type="SUPFAM" id="SSF88659">
    <property type="entry name" value="Sigma3 and sigma4 domains of RNA polymerase sigma factors"/>
    <property type="match status" value="2"/>
</dbReference>
<dbReference type="NCBIfam" id="TIGR02937">
    <property type="entry name" value="sigma70-ECF"/>
    <property type="match status" value="1"/>
</dbReference>
<reference evidence="9 10" key="1">
    <citation type="journal article" date="2004" name="Nature">
        <title>Genome sequence of the ultrasmall unicellular red alga Cyanidioschyzon merolae 10D.</title>
        <authorList>
            <person name="Matsuzaki M."/>
            <person name="Misumi O."/>
            <person name="Shin-i T."/>
            <person name="Maruyama S."/>
            <person name="Takahara M."/>
            <person name="Miyagishima S."/>
            <person name="Mori T."/>
            <person name="Nishida K."/>
            <person name="Yagisawa F."/>
            <person name="Nishida K."/>
            <person name="Yoshida Y."/>
            <person name="Nishimura Y."/>
            <person name="Nakao S."/>
            <person name="Kobayashi T."/>
            <person name="Momoyama Y."/>
            <person name="Higashiyama T."/>
            <person name="Minoda A."/>
            <person name="Sano M."/>
            <person name="Nomoto H."/>
            <person name="Oishi K."/>
            <person name="Hayashi H."/>
            <person name="Ohta F."/>
            <person name="Nishizaka S."/>
            <person name="Haga S."/>
            <person name="Miura S."/>
            <person name="Morishita T."/>
            <person name="Kabeya Y."/>
            <person name="Terasawa K."/>
            <person name="Suzuki Y."/>
            <person name="Ishii Y."/>
            <person name="Asakawa S."/>
            <person name="Takano H."/>
            <person name="Ohta N."/>
            <person name="Kuroiwa H."/>
            <person name="Tanaka K."/>
            <person name="Shimizu N."/>
            <person name="Sugano S."/>
            <person name="Sato N."/>
            <person name="Nozaki H."/>
            <person name="Ogasawara N."/>
            <person name="Kohara Y."/>
            <person name="Kuroiwa T."/>
        </authorList>
    </citation>
    <scope>NUCLEOTIDE SEQUENCE [LARGE SCALE GENOMIC DNA]</scope>
    <source>
        <strain evidence="9 10">10D</strain>
    </source>
</reference>
<keyword evidence="3" id="KW-0731">Sigma factor</keyword>
<organism evidence="9 10">
    <name type="scientific">Cyanidioschyzon merolae (strain NIES-3377 / 10D)</name>
    <name type="common">Unicellular red alga</name>
    <dbReference type="NCBI Taxonomy" id="280699"/>
    <lineage>
        <taxon>Eukaryota</taxon>
        <taxon>Rhodophyta</taxon>
        <taxon>Bangiophyceae</taxon>
        <taxon>Cyanidiales</taxon>
        <taxon>Cyanidiaceae</taxon>
        <taxon>Cyanidioschyzon</taxon>
    </lineage>
</organism>
<dbReference type="GeneID" id="16994388"/>
<evidence type="ECO:0000259" key="7">
    <source>
        <dbReference type="PROSITE" id="PS00715"/>
    </source>
</evidence>
<evidence type="ECO:0000313" key="10">
    <source>
        <dbReference type="Proteomes" id="UP000007014"/>
    </source>
</evidence>
<dbReference type="EMBL" id="AP006493">
    <property type="protein sequence ID" value="BAM80440.1"/>
    <property type="molecule type" value="Genomic_DNA"/>
</dbReference>
<comment type="similarity">
    <text evidence="1">Belongs to the sigma-70 factor family.</text>
</comment>
<dbReference type="InterPro" id="IPR007624">
    <property type="entry name" value="RNA_pol_sigma70_r3"/>
</dbReference>
<feature type="domain" description="RNA polymerase sigma-70" evidence="8">
    <location>
        <begin position="679"/>
        <end position="705"/>
    </location>
</feature>
<name>M1V5C7_CYAM1</name>
<dbReference type="InterPro" id="IPR014284">
    <property type="entry name" value="RNA_pol_sigma-70_dom"/>
</dbReference>
<gene>
    <name evidence="9" type="ORF">CYME_CMK044C</name>
</gene>
<dbReference type="Pfam" id="PF04542">
    <property type="entry name" value="Sigma70_r2"/>
    <property type="match status" value="1"/>
</dbReference>
<dbReference type="Pfam" id="PF04539">
    <property type="entry name" value="Sigma70_r3"/>
    <property type="match status" value="1"/>
</dbReference>
<dbReference type="Pfam" id="PF04545">
    <property type="entry name" value="Sigma70_r4"/>
    <property type="match status" value="1"/>
</dbReference>
<evidence type="ECO:0000256" key="4">
    <source>
        <dbReference type="ARBA" id="ARBA00023125"/>
    </source>
</evidence>
<dbReference type="InterPro" id="IPR009042">
    <property type="entry name" value="RNA_pol_sigma70_r1_2"/>
</dbReference>
<dbReference type="Gene3D" id="1.10.601.10">
    <property type="entry name" value="RNA Polymerase Primary Sigma Factor"/>
    <property type="match status" value="1"/>
</dbReference>
<evidence type="ECO:0000259" key="8">
    <source>
        <dbReference type="PROSITE" id="PS00716"/>
    </source>
</evidence>
<dbReference type="GO" id="GO:0016987">
    <property type="term" value="F:sigma factor activity"/>
    <property type="evidence" value="ECO:0007669"/>
    <property type="project" value="UniProtKB-KW"/>
</dbReference>
<dbReference type="SUPFAM" id="SSF88946">
    <property type="entry name" value="Sigma2 domain of RNA polymerase sigma factors"/>
    <property type="match status" value="1"/>
</dbReference>
<dbReference type="PROSITE" id="PS00716">
    <property type="entry name" value="SIGMA70_2"/>
    <property type="match status" value="1"/>
</dbReference>
<accession>M1V5C7</accession>
<dbReference type="PANTHER" id="PTHR30603">
    <property type="entry name" value="RNA POLYMERASE SIGMA FACTOR RPO"/>
    <property type="match status" value="1"/>
</dbReference>
<dbReference type="InterPro" id="IPR007630">
    <property type="entry name" value="RNA_pol_sigma70_r4"/>
</dbReference>
<dbReference type="InterPro" id="IPR036388">
    <property type="entry name" value="WH-like_DNA-bd_sf"/>
</dbReference>
<feature type="region of interest" description="Disordered" evidence="6">
    <location>
        <begin position="269"/>
        <end position="326"/>
    </location>
</feature>
<dbReference type="Proteomes" id="UP000007014">
    <property type="component" value="Chromosome 11"/>
</dbReference>
<dbReference type="InterPro" id="IPR000943">
    <property type="entry name" value="RNA_pol_sigma70"/>
</dbReference>